<dbReference type="PANTHER" id="PTHR38032">
    <property type="entry name" value="POLYMERASE-RELATED"/>
    <property type="match status" value="1"/>
</dbReference>
<dbReference type="Pfam" id="PF20250">
    <property type="entry name" value="FapA_N"/>
    <property type="match status" value="1"/>
</dbReference>
<dbReference type="InterPro" id="IPR005646">
    <property type="entry name" value="FapA"/>
</dbReference>
<dbReference type="Pfam" id="PF03961">
    <property type="entry name" value="FapA"/>
    <property type="match status" value="1"/>
</dbReference>
<dbReference type="AlphaFoldDB" id="A0A1E3L496"/>
<gene>
    <name evidence="2" type="ORF">PTI45_01937</name>
</gene>
<dbReference type="Proteomes" id="UP000094578">
    <property type="component" value="Unassembled WGS sequence"/>
</dbReference>
<dbReference type="STRING" id="1886670.PTI45_01937"/>
<sequence>MTSQLAIDPYLKVIFSEDKSIAYLEFTKFDEEFECTAEQLEGFLRTQGLSHGIDSMILQQISSQPEAYTLDKAIVAQGQKPVNGIDGRIEYTVSFDDVGRRPLETQDGKVDYKELVQLNNVRKGQMIGKKIDPLPGEDGISVTGEPIPYKPGKEARFKVGKNIVLNPEHTVIYAALDGMISLTEKSKINVFPVYEVNGDIDYHTGNIDFVGTVVIRGNVLSNFRVKASGDIRIVGGVEGAELEAGGSIEITGGVIGYHKGLVKAAVNVKSSFIQDGNVEAGEAVIVSQSIMHSNVRAGKTIVCNGPKGLIVGGQLQAGETVVARTIGNSSFTVTDIEVGVLPELRNQLGVLRKELKTHVENLEKTEKALHLLDQLASAGQLGSDKLALRIKLSATKKSQLREHDEIKESIWEIERTLEESAKAKVEVIHTIFGGSKVVIGRYTKYIKDTSERVSFTYDDGDIVMVSNH</sequence>
<evidence type="ECO:0000313" key="3">
    <source>
        <dbReference type="Proteomes" id="UP000094578"/>
    </source>
</evidence>
<keyword evidence="3" id="KW-1185">Reference proteome</keyword>
<proteinExistence type="predicted"/>
<feature type="domain" description="Flagellar Assembly Protein A N-terminal region" evidence="1">
    <location>
        <begin position="12"/>
        <end position="184"/>
    </location>
</feature>
<dbReference type="InterPro" id="IPR046866">
    <property type="entry name" value="FapA_N"/>
</dbReference>
<reference evidence="2 3" key="1">
    <citation type="submission" date="2016-08" db="EMBL/GenBank/DDBJ databases">
        <title>Genome sequencing of Paenibacillus sp. TI45-13ar, isolated from Korean traditional nuruk.</title>
        <authorList>
            <person name="Kim S.-J."/>
        </authorList>
    </citation>
    <scope>NUCLEOTIDE SEQUENCE [LARGE SCALE GENOMIC DNA]</scope>
    <source>
        <strain evidence="2 3">TI45-13ar</strain>
    </source>
</reference>
<organism evidence="2 3">
    <name type="scientific">Paenibacillus nuruki</name>
    <dbReference type="NCBI Taxonomy" id="1886670"/>
    <lineage>
        <taxon>Bacteria</taxon>
        <taxon>Bacillati</taxon>
        <taxon>Bacillota</taxon>
        <taxon>Bacilli</taxon>
        <taxon>Bacillales</taxon>
        <taxon>Paenibacillaceae</taxon>
        <taxon>Paenibacillus</taxon>
    </lineage>
</organism>
<dbReference type="PANTHER" id="PTHR38032:SF1">
    <property type="entry name" value="RNA-BINDING PROTEIN KHPB N-TERMINAL DOMAIN-CONTAINING PROTEIN"/>
    <property type="match status" value="1"/>
</dbReference>
<evidence type="ECO:0000259" key="1">
    <source>
        <dbReference type="Pfam" id="PF20250"/>
    </source>
</evidence>
<name>A0A1E3L496_9BACL</name>
<accession>A0A1E3L496</accession>
<dbReference type="PATRIC" id="fig|1886670.3.peg.1970"/>
<comment type="caution">
    <text evidence="2">The sequence shown here is derived from an EMBL/GenBank/DDBJ whole genome shotgun (WGS) entry which is preliminary data.</text>
</comment>
<protein>
    <recommendedName>
        <fullName evidence="1">Flagellar Assembly Protein A N-terminal region domain-containing protein</fullName>
    </recommendedName>
</protein>
<dbReference type="RefSeq" id="WP_069327356.1">
    <property type="nucleotide sequence ID" value="NZ_MDER01000035.1"/>
</dbReference>
<evidence type="ECO:0000313" key="2">
    <source>
        <dbReference type="EMBL" id="ODP28642.1"/>
    </source>
</evidence>
<dbReference type="EMBL" id="MDER01000035">
    <property type="protein sequence ID" value="ODP28642.1"/>
    <property type="molecule type" value="Genomic_DNA"/>
</dbReference>
<dbReference type="InterPro" id="IPR046865">
    <property type="entry name" value="FapA_b_solenoid"/>
</dbReference>